<dbReference type="EMBL" id="VUMT01000002">
    <property type="protein sequence ID" value="MSS62650.1"/>
    <property type="molecule type" value="Genomic_DNA"/>
</dbReference>
<sequence length="197" mass="22018">MSVSLQKGQKVSLSKDREGLSKVVIGLGWDEVERKKGGFFAPKPQPIDCDASALLLQNGKLVNQKDIVYFGNLRHKSGTVQHMGDNLTGAGDGDDEQIIVELDKIPAEYDRIVLVVNIYQAVKRNQHFGMIQNAFIRLVDARNNTEMCHYNLTEDYSGMTAMIFGEVYRHNGEWKFNAIGQGTNDPGLGELANRYIQ</sequence>
<dbReference type="RefSeq" id="WP_154516461.1">
    <property type="nucleotide sequence ID" value="NZ_VUMT01000002.1"/>
</dbReference>
<keyword evidence="3" id="KW-1185">Reference proteome</keyword>
<evidence type="ECO:0000313" key="2">
    <source>
        <dbReference type="EMBL" id="MSS62650.1"/>
    </source>
</evidence>
<name>A0A6L5XUZ3_9FIRM</name>
<comment type="caution">
    <text evidence="2">The sequence shown here is derived from an EMBL/GenBank/DDBJ whole genome shotgun (WGS) entry which is preliminary data.</text>
</comment>
<organism evidence="2 3">
    <name type="scientific">Velocimicrobium porci</name>
    <dbReference type="NCBI Taxonomy" id="2606634"/>
    <lineage>
        <taxon>Bacteria</taxon>
        <taxon>Bacillati</taxon>
        <taxon>Bacillota</taxon>
        <taxon>Clostridia</taxon>
        <taxon>Lachnospirales</taxon>
        <taxon>Lachnospiraceae</taxon>
        <taxon>Velocimicrobium</taxon>
    </lineage>
</organism>
<feature type="domain" description="TerD" evidence="1">
    <location>
        <begin position="1"/>
        <end position="195"/>
    </location>
</feature>
<reference evidence="2 3" key="1">
    <citation type="submission" date="2019-08" db="EMBL/GenBank/DDBJ databases">
        <title>In-depth cultivation of the pig gut microbiome towards novel bacterial diversity and tailored functional studies.</title>
        <authorList>
            <person name="Wylensek D."/>
            <person name="Hitch T.C.A."/>
            <person name="Clavel T."/>
        </authorList>
    </citation>
    <scope>NUCLEOTIDE SEQUENCE [LARGE SCALE GENOMIC DNA]</scope>
    <source>
        <strain evidence="2 3">WCA-693-APC-MOT-I</strain>
    </source>
</reference>
<dbReference type="AlphaFoldDB" id="A0A6L5XUZ3"/>
<accession>A0A6L5XUZ3</accession>
<dbReference type="Pfam" id="PF02342">
    <property type="entry name" value="TerD"/>
    <property type="match status" value="1"/>
</dbReference>
<dbReference type="CDD" id="cd06974">
    <property type="entry name" value="TerD_like"/>
    <property type="match status" value="1"/>
</dbReference>
<proteinExistence type="predicted"/>
<dbReference type="Proteomes" id="UP000482209">
    <property type="component" value="Unassembled WGS sequence"/>
</dbReference>
<evidence type="ECO:0000259" key="1">
    <source>
        <dbReference type="Pfam" id="PF02342"/>
    </source>
</evidence>
<dbReference type="PANTHER" id="PTHR32097">
    <property type="entry name" value="CAMP-BINDING PROTEIN 1-RELATED"/>
    <property type="match status" value="1"/>
</dbReference>
<protein>
    <submittedName>
        <fullName evidence="2">TerD family protein</fullName>
    </submittedName>
</protein>
<dbReference type="InterPro" id="IPR051324">
    <property type="entry name" value="Stress/Tellurium_Resist"/>
</dbReference>
<dbReference type="PANTHER" id="PTHR32097:SF15">
    <property type="entry name" value="STRESS RESPONSE PROTEIN SCP2"/>
    <property type="match status" value="1"/>
</dbReference>
<dbReference type="InterPro" id="IPR003325">
    <property type="entry name" value="TerD"/>
</dbReference>
<evidence type="ECO:0000313" key="3">
    <source>
        <dbReference type="Proteomes" id="UP000482209"/>
    </source>
</evidence>
<dbReference type="Gene3D" id="2.60.60.30">
    <property type="entry name" value="sav2460 like domains"/>
    <property type="match status" value="1"/>
</dbReference>
<gene>
    <name evidence="2" type="ORF">FYJ58_01915</name>
</gene>